<dbReference type="Proteomes" id="UP001163105">
    <property type="component" value="Unassembled WGS sequence"/>
</dbReference>
<sequence>MQLRLTVQRRLRSGRAVYLLLVLCGVWMFLSLRPPRGFFLTRGGRTDTEMATGPSNATLGFGGIYVVSKQGSTRRKALVQAANVTELQLSIPTQPVWTDDDQRNFRLAQNSTISRGSLLAWLGHMHALRRFLDSGAETALILEDDVDWDIRLRTTQAPLVSTAMRNVLGGRAAAASTVDDDDDAQRYPYGSPARWDLLYLGHCGDYWHGMDVAFVDGHVKPQDLEATPHVAFSDPSMPRLDDLHPFTASLLRNLGVGESTRLVHRSVFPLCTFGYAVSRGGALRLLELGGREPAGRGHKAYDVLILHACRREGEGDGDGDGDGLRCWTTNPELFHHVPGPSIIDGEDGGKGLPPVDRAARGQIEARGETPNIDCGFWGGAFGFDDDDAARLDWLRREVGRKGRCVKPARDP</sequence>
<evidence type="ECO:0000256" key="1">
    <source>
        <dbReference type="SAM" id="Phobius"/>
    </source>
</evidence>
<keyword evidence="3" id="KW-1185">Reference proteome</keyword>
<gene>
    <name evidence="2" type="ORF">O9K51_02701</name>
</gene>
<comment type="caution">
    <text evidence="2">The sequence shown here is derived from an EMBL/GenBank/DDBJ whole genome shotgun (WGS) entry which is preliminary data.</text>
</comment>
<name>A0AB34FYW3_9HYPO</name>
<keyword evidence="1" id="KW-0472">Membrane</keyword>
<protein>
    <submittedName>
        <fullName evidence="2">Fatty acid synthase beta subunit dehydratase</fullName>
    </submittedName>
</protein>
<keyword evidence="1" id="KW-0812">Transmembrane</keyword>
<evidence type="ECO:0000313" key="2">
    <source>
        <dbReference type="EMBL" id="KAJ6444307.1"/>
    </source>
</evidence>
<evidence type="ECO:0000313" key="3">
    <source>
        <dbReference type="Proteomes" id="UP001163105"/>
    </source>
</evidence>
<accession>A0AB34FYW3</accession>
<reference evidence="2" key="1">
    <citation type="submission" date="2023-01" db="EMBL/GenBank/DDBJ databases">
        <title>The growth and conidiation of Purpureocillium lavendulum are regulated by nitrogen source and histone H3K14 acetylation.</title>
        <authorList>
            <person name="Tang P."/>
            <person name="Han J."/>
            <person name="Zhang C."/>
            <person name="Tang P."/>
            <person name="Qi F."/>
            <person name="Zhang K."/>
            <person name="Liang L."/>
        </authorList>
    </citation>
    <scope>NUCLEOTIDE SEQUENCE</scope>
    <source>
        <strain evidence="2">YMF1.00683</strain>
    </source>
</reference>
<feature type="transmembrane region" description="Helical" evidence="1">
    <location>
        <begin position="12"/>
        <end position="30"/>
    </location>
</feature>
<dbReference type="EMBL" id="JAQHRD010000002">
    <property type="protein sequence ID" value="KAJ6444307.1"/>
    <property type="molecule type" value="Genomic_DNA"/>
</dbReference>
<dbReference type="AlphaFoldDB" id="A0AB34FYW3"/>
<keyword evidence="1" id="KW-1133">Transmembrane helix</keyword>
<proteinExistence type="predicted"/>
<organism evidence="2 3">
    <name type="scientific">Purpureocillium lavendulum</name>
    <dbReference type="NCBI Taxonomy" id="1247861"/>
    <lineage>
        <taxon>Eukaryota</taxon>
        <taxon>Fungi</taxon>
        <taxon>Dikarya</taxon>
        <taxon>Ascomycota</taxon>
        <taxon>Pezizomycotina</taxon>
        <taxon>Sordariomycetes</taxon>
        <taxon>Hypocreomycetidae</taxon>
        <taxon>Hypocreales</taxon>
        <taxon>Ophiocordycipitaceae</taxon>
        <taxon>Purpureocillium</taxon>
    </lineage>
</organism>